<dbReference type="InterPro" id="IPR001245">
    <property type="entry name" value="Ser-Thr/Tyr_kinase_cat_dom"/>
</dbReference>
<evidence type="ECO:0000259" key="1">
    <source>
        <dbReference type="PROSITE" id="PS50011"/>
    </source>
</evidence>
<reference evidence="2 3" key="1">
    <citation type="journal article" date="2019" name="Environ. Microbiol.">
        <title>At the nexus of three kingdoms: the genome of the mycorrhizal fungus Gigaspora margarita provides insights into plant, endobacterial and fungal interactions.</title>
        <authorList>
            <person name="Venice F."/>
            <person name="Ghignone S."/>
            <person name="Salvioli di Fossalunga A."/>
            <person name="Amselem J."/>
            <person name="Novero M."/>
            <person name="Xianan X."/>
            <person name="Sedzielewska Toro K."/>
            <person name="Morin E."/>
            <person name="Lipzen A."/>
            <person name="Grigoriev I.V."/>
            <person name="Henrissat B."/>
            <person name="Martin F.M."/>
            <person name="Bonfante P."/>
        </authorList>
    </citation>
    <scope>NUCLEOTIDE SEQUENCE [LARGE SCALE GENOMIC DNA]</scope>
    <source>
        <strain evidence="2 3">BEG34</strain>
    </source>
</reference>
<dbReference type="PROSITE" id="PS50011">
    <property type="entry name" value="PROTEIN_KINASE_DOM"/>
    <property type="match status" value="1"/>
</dbReference>
<dbReference type="Gene3D" id="1.10.510.10">
    <property type="entry name" value="Transferase(Phosphotransferase) domain 1"/>
    <property type="match status" value="2"/>
</dbReference>
<name>A0A8H4ESP5_GIGMA</name>
<dbReference type="GO" id="GO:0004674">
    <property type="term" value="F:protein serine/threonine kinase activity"/>
    <property type="evidence" value="ECO:0007669"/>
    <property type="project" value="TreeGrafter"/>
</dbReference>
<keyword evidence="2" id="KW-0418">Kinase</keyword>
<dbReference type="Proteomes" id="UP000439903">
    <property type="component" value="Unassembled WGS sequence"/>
</dbReference>
<protein>
    <submittedName>
        <fullName evidence="2">Kinase-like protein</fullName>
    </submittedName>
</protein>
<organism evidence="2 3">
    <name type="scientific">Gigaspora margarita</name>
    <dbReference type="NCBI Taxonomy" id="4874"/>
    <lineage>
        <taxon>Eukaryota</taxon>
        <taxon>Fungi</taxon>
        <taxon>Fungi incertae sedis</taxon>
        <taxon>Mucoromycota</taxon>
        <taxon>Glomeromycotina</taxon>
        <taxon>Glomeromycetes</taxon>
        <taxon>Diversisporales</taxon>
        <taxon>Gigasporaceae</taxon>
        <taxon>Gigaspora</taxon>
    </lineage>
</organism>
<dbReference type="PANTHER" id="PTHR44329">
    <property type="entry name" value="SERINE/THREONINE-PROTEIN KINASE TNNI3K-RELATED"/>
    <property type="match status" value="1"/>
</dbReference>
<accession>A0A8H4ESP5</accession>
<dbReference type="GO" id="GO:0005524">
    <property type="term" value="F:ATP binding"/>
    <property type="evidence" value="ECO:0007669"/>
    <property type="project" value="InterPro"/>
</dbReference>
<keyword evidence="3" id="KW-1185">Reference proteome</keyword>
<evidence type="ECO:0000313" key="2">
    <source>
        <dbReference type="EMBL" id="KAF0547904.1"/>
    </source>
</evidence>
<dbReference type="SUPFAM" id="SSF56112">
    <property type="entry name" value="Protein kinase-like (PK-like)"/>
    <property type="match status" value="1"/>
</dbReference>
<dbReference type="InterPro" id="IPR011009">
    <property type="entry name" value="Kinase-like_dom_sf"/>
</dbReference>
<gene>
    <name evidence="2" type="ORF">F8M41_000256</name>
</gene>
<proteinExistence type="predicted"/>
<dbReference type="AlphaFoldDB" id="A0A8H4ESP5"/>
<sequence length="133" mass="15857">MFLQYTDSGTLREYLKANFTRLQWADKLCNAKEIALGFLFLHDNNIIHRDLITDFRLSKQINEITSNSNVHGMPAYVEPQCLINDKYRRNVKSDVYSFGVILWEFQLEDHHSHPLNQYFRSLFIFLKEIEKNL</sequence>
<dbReference type="InterPro" id="IPR051681">
    <property type="entry name" value="Ser/Thr_Kinases-Pseudokinases"/>
</dbReference>
<feature type="domain" description="Protein kinase" evidence="1">
    <location>
        <begin position="1"/>
        <end position="133"/>
    </location>
</feature>
<evidence type="ECO:0000313" key="3">
    <source>
        <dbReference type="Proteomes" id="UP000439903"/>
    </source>
</evidence>
<dbReference type="EMBL" id="WTPW01000102">
    <property type="protein sequence ID" value="KAF0547904.1"/>
    <property type="molecule type" value="Genomic_DNA"/>
</dbReference>
<dbReference type="InterPro" id="IPR000719">
    <property type="entry name" value="Prot_kinase_dom"/>
</dbReference>
<keyword evidence="2" id="KW-0808">Transferase</keyword>
<dbReference type="Pfam" id="PF07714">
    <property type="entry name" value="PK_Tyr_Ser-Thr"/>
    <property type="match status" value="1"/>
</dbReference>
<comment type="caution">
    <text evidence="2">The sequence shown here is derived from an EMBL/GenBank/DDBJ whole genome shotgun (WGS) entry which is preliminary data.</text>
</comment>